<keyword evidence="2" id="KW-1185">Reference proteome</keyword>
<evidence type="ECO:0000313" key="2">
    <source>
        <dbReference type="Proteomes" id="UP000316425"/>
    </source>
</evidence>
<dbReference type="OrthoDB" id="2112405at2"/>
<name>A0A556PS69_9BACI</name>
<protein>
    <recommendedName>
        <fullName evidence="3">WYL domain-containing protein</fullName>
    </recommendedName>
</protein>
<accession>A0A556PS69</accession>
<dbReference type="EMBL" id="VMHE01000002">
    <property type="protein sequence ID" value="TSJ67235.1"/>
    <property type="molecule type" value="Genomic_DNA"/>
</dbReference>
<proteinExistence type="predicted"/>
<dbReference type="AlphaFoldDB" id="A0A556PS69"/>
<dbReference type="Proteomes" id="UP000316425">
    <property type="component" value="Unassembled WGS sequence"/>
</dbReference>
<dbReference type="RefSeq" id="WP_144087824.1">
    <property type="nucleotide sequence ID" value="NZ_VMHE01000002.1"/>
</dbReference>
<sequence length="74" mass="8621">MNNLFNRSLREKTKLEVIYIKKDGTTTQRVVRVIAISEDHILAYCFNKRQVRRFNLDNMLAALPVGPRKEQMGA</sequence>
<evidence type="ECO:0008006" key="3">
    <source>
        <dbReference type="Google" id="ProtNLM"/>
    </source>
</evidence>
<gene>
    <name evidence="1" type="ORF">FPQ13_02960</name>
</gene>
<organism evidence="1 2">
    <name type="scientific">Allobacillus salarius</name>
    <dbReference type="NCBI Taxonomy" id="1955272"/>
    <lineage>
        <taxon>Bacteria</taxon>
        <taxon>Bacillati</taxon>
        <taxon>Bacillota</taxon>
        <taxon>Bacilli</taxon>
        <taxon>Bacillales</taxon>
        <taxon>Bacillaceae</taxon>
        <taxon>Allobacillus</taxon>
    </lineage>
</organism>
<reference evidence="1 2" key="1">
    <citation type="submission" date="2019-07" db="EMBL/GenBank/DDBJ databases">
        <title>Allobacillus sp. nov. SKP isolated from shrimp paste of Euphausiacea.</title>
        <authorList>
            <person name="Kanchanasin P."/>
            <person name="Tanasupawat S."/>
            <person name="Shi W."/>
            <person name="Wu L."/>
            <person name="Ma J."/>
        </authorList>
    </citation>
    <scope>NUCLEOTIDE SEQUENCE [LARGE SCALE GENOMIC DNA]</scope>
    <source>
        <strain evidence="1 2">SKP4-8</strain>
    </source>
</reference>
<evidence type="ECO:0000313" key="1">
    <source>
        <dbReference type="EMBL" id="TSJ67235.1"/>
    </source>
</evidence>
<comment type="caution">
    <text evidence="1">The sequence shown here is derived from an EMBL/GenBank/DDBJ whole genome shotgun (WGS) entry which is preliminary data.</text>
</comment>